<feature type="region of interest" description="Disordered" evidence="1">
    <location>
        <begin position="76"/>
        <end position="119"/>
    </location>
</feature>
<organism evidence="4">
    <name type="scientific">Echinostoma caproni</name>
    <dbReference type="NCBI Taxonomy" id="27848"/>
    <lineage>
        <taxon>Eukaryota</taxon>
        <taxon>Metazoa</taxon>
        <taxon>Spiralia</taxon>
        <taxon>Lophotrochozoa</taxon>
        <taxon>Platyhelminthes</taxon>
        <taxon>Trematoda</taxon>
        <taxon>Digenea</taxon>
        <taxon>Plagiorchiida</taxon>
        <taxon>Echinostomata</taxon>
        <taxon>Echinostomatoidea</taxon>
        <taxon>Echinostomatidae</taxon>
        <taxon>Echinostoma</taxon>
    </lineage>
</organism>
<dbReference type="WBParaSite" id="ECPE_0001612901-mRNA-1">
    <property type="protein sequence ID" value="ECPE_0001612901-mRNA-1"/>
    <property type="gene ID" value="ECPE_0001612901"/>
</dbReference>
<protein>
    <submittedName>
        <fullName evidence="2 4">Uncharacterized protein</fullName>
    </submittedName>
</protein>
<dbReference type="AlphaFoldDB" id="A0A183BA52"/>
<feature type="compositionally biased region" description="Basic and acidic residues" evidence="1">
    <location>
        <begin position="87"/>
        <end position="105"/>
    </location>
</feature>
<gene>
    <name evidence="2" type="ORF">ECPE_LOCUS16088</name>
</gene>
<accession>A0A183BA52</accession>
<reference evidence="2 3" key="2">
    <citation type="submission" date="2018-11" db="EMBL/GenBank/DDBJ databases">
        <authorList>
            <consortium name="Pathogen Informatics"/>
        </authorList>
    </citation>
    <scope>NUCLEOTIDE SEQUENCE [LARGE SCALE GENOMIC DNA]</scope>
    <source>
        <strain evidence="2 3">Egypt</strain>
    </source>
</reference>
<proteinExistence type="predicted"/>
<evidence type="ECO:0000313" key="4">
    <source>
        <dbReference type="WBParaSite" id="ECPE_0001612901-mRNA-1"/>
    </source>
</evidence>
<sequence>MQVDGETPQTAPNTDSTRDADSQHGDFGENSELHSFSDRPLSTLAEMLARHRQLWRSAEPYLEQWENMINSESLIQEKLHSTRHNPGHRDEVESASREDAARPSDSETTTRTLSPPARSVVPEGVAASLSEHTWHHHVRIDNYFI</sequence>
<evidence type="ECO:0000313" key="3">
    <source>
        <dbReference type="Proteomes" id="UP000272942"/>
    </source>
</evidence>
<feature type="region of interest" description="Disordered" evidence="1">
    <location>
        <begin position="1"/>
        <end position="39"/>
    </location>
</feature>
<reference evidence="4" key="1">
    <citation type="submission" date="2016-06" db="UniProtKB">
        <authorList>
            <consortium name="WormBaseParasite"/>
        </authorList>
    </citation>
    <scope>IDENTIFICATION</scope>
</reference>
<name>A0A183BA52_9TREM</name>
<evidence type="ECO:0000313" key="2">
    <source>
        <dbReference type="EMBL" id="VDP93360.1"/>
    </source>
</evidence>
<dbReference type="OrthoDB" id="1885901at2759"/>
<feature type="compositionally biased region" description="Basic and acidic residues" evidence="1">
    <location>
        <begin position="16"/>
        <end position="37"/>
    </location>
</feature>
<dbReference type="Proteomes" id="UP000272942">
    <property type="component" value="Unassembled WGS sequence"/>
</dbReference>
<dbReference type="EMBL" id="UZAN01062905">
    <property type="protein sequence ID" value="VDP93360.1"/>
    <property type="molecule type" value="Genomic_DNA"/>
</dbReference>
<keyword evidence="3" id="KW-1185">Reference proteome</keyword>
<evidence type="ECO:0000256" key="1">
    <source>
        <dbReference type="SAM" id="MobiDB-lite"/>
    </source>
</evidence>